<keyword evidence="1" id="KW-0732">Signal</keyword>
<dbReference type="GO" id="GO:0016020">
    <property type="term" value="C:membrane"/>
    <property type="evidence" value="ECO:0007669"/>
    <property type="project" value="InterPro"/>
</dbReference>
<dbReference type="InterPro" id="IPR005331">
    <property type="entry name" value="Sulfotransferase"/>
</dbReference>
<evidence type="ECO:0000313" key="3">
    <source>
        <dbReference type="WBParaSite" id="Csp11.Scaffold629.g8505.t3"/>
    </source>
</evidence>
<dbReference type="STRING" id="1561998.A0A1I7UEH4"/>
<dbReference type="Proteomes" id="UP000095282">
    <property type="component" value="Unplaced"/>
</dbReference>
<accession>A0A1I7UEH4</accession>
<dbReference type="WBParaSite" id="Csp11.Scaffold629.g8505.t3">
    <property type="protein sequence ID" value="Csp11.Scaffold629.g8505.t3"/>
    <property type="gene ID" value="Csp11.Scaffold629.g8505"/>
</dbReference>
<dbReference type="Pfam" id="PF03567">
    <property type="entry name" value="Sulfotransfer_2"/>
    <property type="match status" value="1"/>
</dbReference>
<keyword evidence="2" id="KW-1185">Reference proteome</keyword>
<dbReference type="InterPro" id="IPR007669">
    <property type="entry name" value="Chst-1-like"/>
</dbReference>
<organism evidence="2 3">
    <name type="scientific">Caenorhabditis tropicalis</name>
    <dbReference type="NCBI Taxonomy" id="1561998"/>
    <lineage>
        <taxon>Eukaryota</taxon>
        <taxon>Metazoa</taxon>
        <taxon>Ecdysozoa</taxon>
        <taxon>Nematoda</taxon>
        <taxon>Chromadorea</taxon>
        <taxon>Rhabditida</taxon>
        <taxon>Rhabditina</taxon>
        <taxon>Rhabditomorpha</taxon>
        <taxon>Rhabditoidea</taxon>
        <taxon>Rhabditidae</taxon>
        <taxon>Peloderinae</taxon>
        <taxon>Caenorhabditis</taxon>
    </lineage>
</organism>
<evidence type="ECO:0000313" key="2">
    <source>
        <dbReference type="Proteomes" id="UP000095282"/>
    </source>
</evidence>
<feature type="signal peptide" evidence="1">
    <location>
        <begin position="1"/>
        <end position="17"/>
    </location>
</feature>
<dbReference type="PANTHER" id="PTHR22900:SF11">
    <property type="entry name" value="PROTEIN CBG01579"/>
    <property type="match status" value="1"/>
</dbReference>
<sequence>MLVIVYFLSTLFYSIECFINENDDDSWKELSFSLRSDNGTIKSAHIQWTDRFDDSFAYAYTNENRSDLKFLYDKPRPELFVTNKFIMEAFTQFLDFFQNRTKIQKVTVTIPSMTDDLKKVTKRNNKYATKPNVDSFRFNSYDSSLYTEFLKLSSGIPKILKISFYYYPERTENILNGSILYHSKVRKVGELDLRTVESDISDAGLNQLECESISVRSSTITNAGINKILKEWQDGLRSTRYLKVVSDDVQKAEIMDGVSKRTLQRGVWEIKNRYNVSATVTVFDTYQMTYSGDREPLLRQDSRDCEDTSQILKMADACYTNSSWFFPGKKERIIPKAILLSIGLYLIYMAVDQYQIAMREVESRECSDVLADCENIPFNQTLIPPFYNYLQDFTISPRYDLSYCLVPKSLSTIGTSTICYINDPVSFTNDNRTISTETYGKRKRKVPERDLDEVREELTGGKSHHSTFGSIARDEFDRLMREDHAIRRAIHRMYYYDFQLLGYPM</sequence>
<reference evidence="3" key="1">
    <citation type="submission" date="2016-11" db="UniProtKB">
        <authorList>
            <consortium name="WormBaseParasite"/>
        </authorList>
    </citation>
    <scope>IDENTIFICATION</scope>
</reference>
<dbReference type="PANTHER" id="PTHR22900">
    <property type="entry name" value="PROTEIN CBG14245-RELATED"/>
    <property type="match status" value="1"/>
</dbReference>
<feature type="chain" id="PRO_5009308778" evidence="1">
    <location>
        <begin position="18"/>
        <end position="505"/>
    </location>
</feature>
<evidence type="ECO:0000256" key="1">
    <source>
        <dbReference type="SAM" id="SignalP"/>
    </source>
</evidence>
<dbReference type="AlphaFoldDB" id="A0A1I7UEH4"/>
<protein>
    <submittedName>
        <fullName evidence="3">Glycosyltransferase family 92 protein</fullName>
    </submittedName>
</protein>
<name>A0A1I7UEH4_9PELO</name>
<proteinExistence type="predicted"/>
<dbReference type="GO" id="GO:0047756">
    <property type="term" value="F:chondroitin 4-sulfotransferase activity"/>
    <property type="evidence" value="ECO:0007669"/>
    <property type="project" value="InterPro"/>
</dbReference>
<dbReference type="GO" id="GO:0050650">
    <property type="term" value="P:chondroitin sulfate proteoglycan biosynthetic process"/>
    <property type="evidence" value="ECO:0007669"/>
    <property type="project" value="InterPro"/>
</dbReference>
<dbReference type="GO" id="GO:1902884">
    <property type="term" value="P:positive regulation of response to oxidative stress"/>
    <property type="evidence" value="ECO:0007669"/>
    <property type="project" value="InterPro"/>
</dbReference>